<dbReference type="Bgee" id="ENSDARG00000041570">
    <property type="expression patterns" value="Expressed in testis and 28 other cell types or tissues"/>
</dbReference>
<reference evidence="10" key="1">
    <citation type="submission" date="2007-03" db="EMBL/GenBank/DDBJ databases">
        <authorList>
            <consortium name="NIH - Zebrafish Gene Collection (ZGC) project"/>
        </authorList>
    </citation>
    <scope>NUCLEOTIDE SEQUENCE [LARGE SCALE MRNA]</scope>
    <source>
        <tissue evidence="9">Embryo</tissue>
        <tissue evidence="10">Whole body</tissue>
    </source>
</reference>
<dbReference type="PANTHER" id="PTHR42753:SF9">
    <property type="entry name" value="LARGE RIBOSOMAL SUBUNIT PROTEIN ML39"/>
    <property type="match status" value="1"/>
</dbReference>
<evidence type="ECO:0000313" key="9">
    <source>
        <dbReference type="EMBL" id="AAH53133.1"/>
    </source>
</evidence>
<evidence type="ECO:0000313" key="10">
    <source>
        <dbReference type="EMBL" id="AAI34914.1"/>
    </source>
</evidence>
<dbReference type="eggNOG" id="KOG1637">
    <property type="taxonomic scope" value="Eukaryota"/>
</dbReference>
<dbReference type="GO" id="GO:0005739">
    <property type="term" value="C:mitochondrion"/>
    <property type="evidence" value="ECO:0000318"/>
    <property type="project" value="GO_Central"/>
</dbReference>
<evidence type="ECO:0007829" key="15">
    <source>
        <dbReference type="PeptideAtlas" id="Q7T3F9"/>
    </source>
</evidence>
<reference evidence="11" key="2">
    <citation type="submission" date="2012-02" db="UniProtKB">
        <authorList>
            <consortium name="Ensembl"/>
        </authorList>
    </citation>
    <scope>IDENTIFICATION</scope>
    <source>
        <strain evidence="11">Tuebingen</strain>
    </source>
</reference>
<dbReference type="GO" id="GO:0005840">
    <property type="term" value="C:ribosome"/>
    <property type="evidence" value="ECO:0007669"/>
    <property type="project" value="UniProtKB-KW"/>
</dbReference>
<keyword evidence="4" id="KW-0687">Ribonucleoprotein</keyword>
<evidence type="ECO:0000256" key="5">
    <source>
        <dbReference type="ARBA" id="ARBA00061231"/>
    </source>
</evidence>
<dbReference type="Reactome" id="R-DRE-5419276">
    <property type="pathway name" value="Mitochondrial translation termination"/>
</dbReference>
<reference evidence="11 12" key="3">
    <citation type="journal article" date="2013" name="Nature">
        <title>The zebrafish reference genome sequence and its relationship to the human genome.</title>
        <authorList>
            <consortium name="Genome Reference Consortium Zebrafish"/>
            <person name="Howe K."/>
            <person name="Clark M.D."/>
            <person name="Torroja C.F."/>
            <person name="Torrance J."/>
            <person name="Berthelot C."/>
            <person name="Muffato M."/>
            <person name="Collins J.E."/>
            <person name="Humphray S."/>
            <person name="McLaren K."/>
            <person name="Matthews L."/>
            <person name="McLaren S."/>
            <person name="Sealy I."/>
            <person name="Caccamo M."/>
            <person name="Churcher C."/>
            <person name="Scott C."/>
            <person name="Barrett J.C."/>
            <person name="Koch R."/>
            <person name="Rauch G.J."/>
            <person name="White S."/>
            <person name="Chow W."/>
            <person name="Kilian B."/>
            <person name="Quintais L.T."/>
            <person name="Guerra-Assuncao J.A."/>
            <person name="Zhou Y."/>
            <person name="Gu Y."/>
            <person name="Yen J."/>
            <person name="Vogel J.H."/>
            <person name="Eyre T."/>
            <person name="Redmond S."/>
            <person name="Banerjee R."/>
            <person name="Chi J."/>
            <person name="Fu B."/>
            <person name="Langley E."/>
            <person name="Maguire S.F."/>
            <person name="Laird G.K."/>
            <person name="Lloyd D."/>
            <person name="Kenyon E."/>
            <person name="Donaldson S."/>
            <person name="Sehra H."/>
            <person name="Almeida-King J."/>
            <person name="Loveland J."/>
            <person name="Trevanion S."/>
            <person name="Jones M."/>
            <person name="Quail M."/>
            <person name="Willey D."/>
            <person name="Hunt A."/>
            <person name="Burton J."/>
            <person name="Sims S."/>
            <person name="McLay K."/>
            <person name="Plumb B."/>
            <person name="Davis J."/>
            <person name="Clee C."/>
            <person name="Oliver K."/>
            <person name="Clark R."/>
            <person name="Riddle C."/>
            <person name="Elliot D."/>
            <person name="Eliott D."/>
            <person name="Threadgold G."/>
            <person name="Harden G."/>
            <person name="Ware D."/>
            <person name="Begum S."/>
            <person name="Mortimore B."/>
            <person name="Mortimer B."/>
            <person name="Kerry G."/>
            <person name="Heath P."/>
            <person name="Phillimore B."/>
            <person name="Tracey A."/>
            <person name="Corby N."/>
            <person name="Dunn M."/>
            <person name="Johnson C."/>
            <person name="Wood J."/>
            <person name="Clark S."/>
            <person name="Pelan S."/>
            <person name="Griffiths G."/>
            <person name="Smith M."/>
            <person name="Glithero R."/>
            <person name="Howden P."/>
            <person name="Barker N."/>
            <person name="Lloyd C."/>
            <person name="Stevens C."/>
            <person name="Harley J."/>
            <person name="Holt K."/>
            <person name="Panagiotidis G."/>
            <person name="Lovell J."/>
            <person name="Beasley H."/>
            <person name="Henderson C."/>
            <person name="Gordon D."/>
            <person name="Auger K."/>
            <person name="Wright D."/>
            <person name="Collins J."/>
            <person name="Raisen C."/>
            <person name="Dyer L."/>
            <person name="Leung K."/>
            <person name="Robertson L."/>
            <person name="Ambridge K."/>
            <person name="Leongamornlert D."/>
            <person name="McGuire S."/>
            <person name="Gilderthorp R."/>
            <person name="Griffiths C."/>
            <person name="Manthravadi D."/>
            <person name="Nichol S."/>
            <person name="Barker G."/>
            <person name="Whitehead S."/>
            <person name="Kay M."/>
            <person name="Brown J."/>
            <person name="Murnane C."/>
            <person name="Gray E."/>
            <person name="Humphries M."/>
            <person name="Sycamore N."/>
            <person name="Barker D."/>
            <person name="Saunders D."/>
            <person name="Wallis J."/>
            <person name="Babbage A."/>
            <person name="Hammond S."/>
            <person name="Mashreghi-Mohammadi M."/>
            <person name="Barr L."/>
            <person name="Martin S."/>
            <person name="Wray P."/>
            <person name="Ellington A."/>
            <person name="Matthews N."/>
            <person name="Ellwood M."/>
            <person name="Woodmansey R."/>
            <person name="Clark G."/>
            <person name="Cooper J."/>
            <person name="Cooper J."/>
            <person name="Tromans A."/>
            <person name="Grafham D."/>
            <person name="Skuce C."/>
            <person name="Pandian R."/>
            <person name="Andrews R."/>
            <person name="Harrison E."/>
            <person name="Kimberley A."/>
            <person name="Garnett J."/>
            <person name="Fosker N."/>
            <person name="Hall R."/>
            <person name="Garner P."/>
            <person name="Kelly D."/>
            <person name="Bird C."/>
            <person name="Palmer S."/>
            <person name="Gehring I."/>
            <person name="Berger A."/>
            <person name="Dooley C.M."/>
            <person name="Ersan-Urun Z."/>
            <person name="Eser C."/>
            <person name="Geiger H."/>
            <person name="Geisler M."/>
            <person name="Karotki L."/>
            <person name="Kirn A."/>
            <person name="Konantz J."/>
            <person name="Konantz M."/>
            <person name="Oberlander M."/>
            <person name="Rudolph-Geiger S."/>
            <person name="Teucke M."/>
            <person name="Lanz C."/>
            <person name="Raddatz G."/>
            <person name="Osoegawa K."/>
            <person name="Zhu B."/>
            <person name="Rapp A."/>
            <person name="Widaa S."/>
            <person name="Langford C."/>
            <person name="Yang F."/>
            <person name="Schuster S.C."/>
            <person name="Carter N.P."/>
            <person name="Harrow J."/>
            <person name="Ning Z."/>
            <person name="Herrero J."/>
            <person name="Searle S.M."/>
            <person name="Enright A."/>
            <person name="Geisler R."/>
            <person name="Plasterk R.H."/>
            <person name="Lee C."/>
            <person name="Westerfield M."/>
            <person name="de Jong P.J."/>
            <person name="Zon L.I."/>
            <person name="Postlethwait J.H."/>
            <person name="Nusslein-Volhard C."/>
            <person name="Hubbard T.J."/>
            <person name="Roest Crollius H."/>
            <person name="Rogers J."/>
            <person name="Stemple D.L."/>
        </authorList>
    </citation>
    <scope>NUCLEOTIDE SEQUENCE [LARGE SCALE GENOMIC DNA]</scope>
    <source>
        <strain evidence="11">Tuebingen</strain>
    </source>
</reference>
<sequence>MATARTVGQMLQRRMVSSAAAAPRLSSAAVLAQRSAQFSREQLRQRALQPRVEKVEVQLQGPGLQGTLLVMNRGLSTPYSCARHLSEWHVNSSALALVDGQPWHMHKPLTRSCELTLLTFRDADPQTLNQAYWRSCAALLGLVLESAFKDQFSVELLKTPEVPVTAGAFCCDLLLDPLLDSWKPTEENLRSLTRDALQMISRDLPWEPLEVSASLALEIFSQSRCKQEEVEEAAAQSQNGTVTLYRCGDHVTLSSAPLVSRTGLCSQFEVTSIHTLSEHTRGVQRRAQGLSLPVNLTAHHTVWRKLRKRAERLVELPSSSTEAPPFNTETPPAASVTPPPLP</sequence>
<dbReference type="OrthoDB" id="5870821at2759"/>
<evidence type="ECO:0000313" key="14">
    <source>
        <dbReference type="ZFIN" id="ZDB-GENE-030131-6520"/>
    </source>
</evidence>
<dbReference type="GO" id="GO:1990904">
    <property type="term" value="C:ribonucleoprotein complex"/>
    <property type="evidence" value="ECO:0007669"/>
    <property type="project" value="UniProtKB-KW"/>
</dbReference>
<dbReference type="Gene3D" id="3.30.980.10">
    <property type="entry name" value="Threonyl-trna Synthetase, Chain A, domain 2"/>
    <property type="match status" value="1"/>
</dbReference>
<dbReference type="SUPFAM" id="SSF55186">
    <property type="entry name" value="ThrRS/AlaRS common domain"/>
    <property type="match status" value="1"/>
</dbReference>
<reference evidence="13" key="6">
    <citation type="submission" date="2025-04" db="UniProtKB">
        <authorList>
            <consortium name="RefSeq"/>
        </authorList>
    </citation>
    <scope>IDENTIFICATION</scope>
    <source>
        <strain evidence="13">Tuebingen</strain>
    </source>
</reference>
<dbReference type="CDD" id="cd01667">
    <property type="entry name" value="TGS_ThrRS"/>
    <property type="match status" value="1"/>
</dbReference>
<keyword evidence="3" id="KW-0496">Mitochondrion</keyword>
<reference evidence="13" key="4">
    <citation type="journal article" date="2015" name="Nat. Commun.">
        <title>RFX transcription factors are essential for hearing in mice.</title>
        <authorList>
            <person name="Elkon R."/>
            <person name="Milon B."/>
            <person name="Morrison L."/>
            <person name="Shah M."/>
            <person name="Vijayakumar S."/>
            <person name="Racherla M."/>
            <person name="Leitch C.C."/>
            <person name="Silipino L."/>
            <person name="Hadi S."/>
            <person name="Weiss-Gayet M."/>
            <person name="Barras E."/>
            <person name="Schmid C.D."/>
            <person name="Ait-Lounis A."/>
            <person name="Barnes A."/>
            <person name="Song Y."/>
            <person name="Eisenman D.J."/>
            <person name="Eliyahu E."/>
            <person name="Frolenkov G.I."/>
            <person name="Strome S.E."/>
            <person name="Durand B."/>
            <person name="Zaghloul N.A."/>
            <person name="Jones S.M."/>
            <person name="Reith W."/>
            <person name="Hertzano R."/>
        </authorList>
    </citation>
    <scope>NUCLEOTIDE SEQUENCE</scope>
    <source>
        <strain evidence="13">Tuebingen</strain>
    </source>
</reference>
<dbReference type="Gene3D" id="3.10.20.30">
    <property type="match status" value="1"/>
</dbReference>
<dbReference type="Ensembl" id="ENSDART00000147633.2">
    <property type="protein sequence ID" value="ENSDARP00000119574.1"/>
    <property type="gene ID" value="ENSDARG00000041570.9"/>
</dbReference>
<dbReference type="Reactome" id="R-DRE-5389840">
    <property type="pathway name" value="Mitochondrial translation elongation"/>
</dbReference>
<keyword evidence="15" id="KW-1267">Proteomics identification</keyword>
<evidence type="ECO:0000256" key="8">
    <source>
        <dbReference type="SAM" id="MobiDB-lite"/>
    </source>
</evidence>
<dbReference type="Proteomes" id="UP000000437">
    <property type="component" value="Chromosome 1"/>
</dbReference>
<evidence type="ECO:0000256" key="2">
    <source>
        <dbReference type="ARBA" id="ARBA00022980"/>
    </source>
</evidence>
<keyword evidence="2 9" id="KW-0689">Ribosomal protein</keyword>
<dbReference type="AGR" id="ZFIN:ZDB-GENE-030131-6520"/>
<dbReference type="Ensembl" id="ENSDART00000060944.8">
    <property type="protein sequence ID" value="ENSDARP00000060943.6"/>
    <property type="gene ID" value="ENSDARG00000041570.9"/>
</dbReference>
<accession>A4QN57</accession>
<dbReference type="EMBL" id="BC053133">
    <property type="protein sequence ID" value="AAH53133.1"/>
    <property type="molecule type" value="mRNA"/>
</dbReference>
<dbReference type="FunFam" id="3.30.980.10:FF:000006">
    <property type="entry name" value="39S ribosomal protein L39, mitochondrial"/>
    <property type="match status" value="1"/>
</dbReference>
<evidence type="ECO:0000256" key="1">
    <source>
        <dbReference type="ARBA" id="ARBA00004173"/>
    </source>
</evidence>
<dbReference type="PANTHER" id="PTHR42753">
    <property type="entry name" value="MITOCHONDRIAL RIBOSOME PROTEIN L39/PROLYL-TRNA LIGASE FAMILY MEMBER"/>
    <property type="match status" value="1"/>
</dbReference>
<dbReference type="OMA" id="YNCAQHL"/>
<evidence type="ECO:0000256" key="3">
    <source>
        <dbReference type="ARBA" id="ARBA00023128"/>
    </source>
</evidence>
<dbReference type="GO" id="GO:0000166">
    <property type="term" value="F:nucleotide binding"/>
    <property type="evidence" value="ECO:0007669"/>
    <property type="project" value="InterPro"/>
</dbReference>
<gene>
    <name evidence="10 11 13 14" type="primary">mrpl39</name>
    <name evidence="13" type="synonym">fa13h09</name>
    <name evidence="13" type="synonym">wu:fa13h09</name>
    <name evidence="13" type="synonym">zgc:63888</name>
</gene>
<dbReference type="GeneID" id="334588"/>
<dbReference type="InterPro" id="IPR050062">
    <property type="entry name" value="Pro-tRNA_synthetase"/>
</dbReference>
<name>Q7T3F9_DANRE</name>
<dbReference type="CTD" id="54148"/>
<comment type="similarity">
    <text evidence="5">Belongs to the mitochondrion-specific ribosomal protein mL39 family.</text>
</comment>
<reference evidence="13" key="5">
    <citation type="journal article" date="2016" name="BMC Genomics">
        <title>Gene evolution and gene expression after whole genome duplication in fish: the PhyloFish database.</title>
        <authorList>
            <person name="Pasquier J."/>
            <person name="Cabau C."/>
            <person name="Nguyen T."/>
            <person name="Jouanno E."/>
            <person name="Severac D."/>
            <person name="Braasch I."/>
            <person name="Journot L."/>
            <person name="Pontarotti P."/>
            <person name="Klopp C."/>
            <person name="Postlethwait J.H."/>
            <person name="Guiguen Y."/>
            <person name="Bobe J."/>
        </authorList>
    </citation>
    <scope>NUCLEOTIDE SEQUENCE</scope>
    <source>
        <strain evidence="13">Tuebingen</strain>
    </source>
</reference>
<dbReference type="KEGG" id="dre:334588"/>
<protein>
    <recommendedName>
        <fullName evidence="6">Large ribosomal subunit protein mL39</fullName>
    </recommendedName>
    <alternativeName>
        <fullName evidence="7">39S ribosomal protein L39, mitochondrial</fullName>
    </alternativeName>
</protein>
<proteinExistence type="evidence at protein level"/>
<dbReference type="STRING" id="7955.ENSDARP00000119574"/>
<dbReference type="InterPro" id="IPR012675">
    <property type="entry name" value="Beta-grasp_dom_sf"/>
</dbReference>
<evidence type="ECO:0000313" key="11">
    <source>
        <dbReference type="Ensembl" id="ENSDARP00000060943"/>
    </source>
</evidence>
<dbReference type="GeneTree" id="ENSGT00940000156271"/>
<dbReference type="AlphaFoldDB" id="Q7T3F9"/>
<keyword evidence="12" id="KW-1185">Reference proteome</keyword>
<evidence type="ECO:0000313" key="13">
    <source>
        <dbReference type="RefSeq" id="NP_956209.1"/>
    </source>
</evidence>
<dbReference type="HOGENOM" id="CLU_071313_0_0_1"/>
<evidence type="ECO:0000256" key="4">
    <source>
        <dbReference type="ARBA" id="ARBA00023274"/>
    </source>
</evidence>
<evidence type="ECO:0000313" key="12">
    <source>
        <dbReference type="Proteomes" id="UP000000437"/>
    </source>
</evidence>
<dbReference type="ZFIN" id="ZDB-GENE-030131-6520">
    <property type="gene designation" value="mrpl39"/>
</dbReference>
<feature type="region of interest" description="Disordered" evidence="8">
    <location>
        <begin position="315"/>
        <end position="342"/>
    </location>
</feature>
<dbReference type="ExpressionAtlas" id="Q7T3F9">
    <property type="expression patterns" value="baseline and differential"/>
</dbReference>
<evidence type="ECO:0000256" key="7">
    <source>
        <dbReference type="ARBA" id="ARBA00075914"/>
    </source>
</evidence>
<accession>Q7T3F9</accession>
<evidence type="ECO:0000256" key="6">
    <source>
        <dbReference type="ARBA" id="ARBA00071662"/>
    </source>
</evidence>
<comment type="subcellular location">
    <subcellularLocation>
        <location evidence="1">Mitochondrion</location>
    </subcellularLocation>
</comment>
<organism evidence="10">
    <name type="scientific">Danio rerio</name>
    <name type="common">Zebrafish</name>
    <name type="synonym">Brachydanio rerio</name>
    <dbReference type="NCBI Taxonomy" id="7955"/>
    <lineage>
        <taxon>Eukaryota</taxon>
        <taxon>Metazoa</taxon>
        <taxon>Chordata</taxon>
        <taxon>Craniata</taxon>
        <taxon>Vertebrata</taxon>
        <taxon>Euteleostomi</taxon>
        <taxon>Actinopterygii</taxon>
        <taxon>Neopterygii</taxon>
        <taxon>Teleostei</taxon>
        <taxon>Ostariophysi</taxon>
        <taxon>Cypriniformes</taxon>
        <taxon>Danionidae</taxon>
        <taxon>Danioninae</taxon>
        <taxon>Danio</taxon>
    </lineage>
</organism>
<dbReference type="InterPro" id="IPR018163">
    <property type="entry name" value="Thr/Ala-tRNA-synth_IIc_edit"/>
</dbReference>
<dbReference type="EMBL" id="CU571081">
    <property type="status" value="NOT_ANNOTATED_CDS"/>
    <property type="molecule type" value="Genomic_DNA"/>
</dbReference>
<dbReference type="PaxDb" id="7955-ENSDARP00000060943"/>
<accession>F6PEE2</accession>
<dbReference type="RefSeq" id="NP_956209.1">
    <property type="nucleotide sequence ID" value="NM_199915.3"/>
</dbReference>
<dbReference type="EMBL" id="BC134913">
    <property type="protein sequence ID" value="AAI34914.1"/>
    <property type="molecule type" value="mRNA"/>
</dbReference>
<dbReference type="SMR" id="Q7T3F9"/>